<reference evidence="8 9" key="1">
    <citation type="submission" date="2020-10" db="EMBL/GenBank/DDBJ databases">
        <title>Plant Genome Project.</title>
        <authorList>
            <person name="Zhang R.-G."/>
        </authorList>
    </citation>
    <scope>NUCLEOTIDE SEQUENCE [LARGE SCALE GENOMIC DNA]</scope>
    <source>
        <strain evidence="8">FAFU-HL-1</strain>
        <tissue evidence="8">Leaf</tissue>
    </source>
</reference>
<keyword evidence="6" id="KW-1133">Transmembrane helix</keyword>
<comment type="subcellular location">
    <subcellularLocation>
        <location evidence="1">Golgi apparatus membrane</location>
        <topology evidence="1">Single-pass type II membrane protein</topology>
    </subcellularLocation>
</comment>
<proteinExistence type="inferred from homology"/>
<evidence type="ECO:0000256" key="5">
    <source>
        <dbReference type="ARBA" id="ARBA00023034"/>
    </source>
</evidence>
<dbReference type="PANTHER" id="PTHR11062">
    <property type="entry name" value="EXOSTOSIN HEPARAN SULFATE GLYCOSYLTRANSFERASE -RELATED"/>
    <property type="match status" value="1"/>
</dbReference>
<sequence>MEGALTAHLCDMDTSALFQRLCLVEIRRLLMVISVAVVVIILFQCFALPYGQGWSVSPANEGSVVMLISNPISPNSSKSSIRVFNIMTNGSDSSDLGEEDEVEIADKDVDYELTSDKIVENDVVLNLGETLGISSITVTDNTSSQEKSIDTGSKQLKQVDETGILEATTSSTFGGVQSNAGTVPVVLLSISKKNGENRDRDSITSDTFFPTKVISLDHMVTQTKNAELLQTISVTLNNNSTRDSITTLKRWEQSTSISQMNSLLLHSIVYSHSMKPQRLYVRDRELLSAKLEIENAPRVDNPPGLHAYAFRNISMFKRRASLNVQSYELMERMLKVYVYKEGEKPIFHNSKLRGIYASEGWFMKLIEGNKKFVVRDPRKAHLFYLPFSPHMLRVAMFDRNSHNQKELAEFLKNYVDLVAKKYSFWNRTRGTDHFLVGCHDWASQLTRHHMRNCIRVLCNSNVAKGFKIGKDTTLPVTYIRSVENPLKELGGKPPSERPILAFFAGNMHGYLRPILLEYWENKEPDMKILGPMSRDAAGKRRYREYMKRSKYCICARGYEVHSPRVVESIFYECVPVIISDNYVPPLFEVLNWEAFSVFIQEKDIPNLRNILLSIPEEKYVAMQIGVKKVQQHFLWHKKPVKYDLFHMILHSVWYNRVFQMESK</sequence>
<dbReference type="InterPro" id="IPR040911">
    <property type="entry name" value="Exostosin_GT47"/>
</dbReference>
<name>A0A835J3L6_9ROSI</name>
<organism evidence="8 9">
    <name type="scientific">Salix dunnii</name>
    <dbReference type="NCBI Taxonomy" id="1413687"/>
    <lineage>
        <taxon>Eukaryota</taxon>
        <taxon>Viridiplantae</taxon>
        <taxon>Streptophyta</taxon>
        <taxon>Embryophyta</taxon>
        <taxon>Tracheophyta</taxon>
        <taxon>Spermatophyta</taxon>
        <taxon>Magnoliopsida</taxon>
        <taxon>eudicotyledons</taxon>
        <taxon>Gunneridae</taxon>
        <taxon>Pentapetalae</taxon>
        <taxon>rosids</taxon>
        <taxon>fabids</taxon>
        <taxon>Malpighiales</taxon>
        <taxon>Salicaceae</taxon>
        <taxon>Saliceae</taxon>
        <taxon>Salix</taxon>
    </lineage>
</organism>
<dbReference type="Proteomes" id="UP000657918">
    <property type="component" value="Unassembled WGS sequence"/>
</dbReference>
<evidence type="ECO:0000256" key="2">
    <source>
        <dbReference type="ARBA" id="ARBA00010271"/>
    </source>
</evidence>
<feature type="domain" description="Exostosin GT47" evidence="7">
    <location>
        <begin position="331"/>
        <end position="612"/>
    </location>
</feature>
<dbReference type="OrthoDB" id="1924787at2759"/>
<evidence type="ECO:0000256" key="1">
    <source>
        <dbReference type="ARBA" id="ARBA00004323"/>
    </source>
</evidence>
<evidence type="ECO:0000256" key="6">
    <source>
        <dbReference type="SAM" id="Phobius"/>
    </source>
</evidence>
<dbReference type="AlphaFoldDB" id="A0A835J3L6"/>
<accession>A0A835J3L6</accession>
<dbReference type="GO" id="GO:0000139">
    <property type="term" value="C:Golgi membrane"/>
    <property type="evidence" value="ECO:0007669"/>
    <property type="project" value="UniProtKB-SubCell"/>
</dbReference>
<evidence type="ECO:0000313" key="8">
    <source>
        <dbReference type="EMBL" id="KAF9662565.1"/>
    </source>
</evidence>
<keyword evidence="6" id="KW-0812">Transmembrane</keyword>
<evidence type="ECO:0000259" key="7">
    <source>
        <dbReference type="Pfam" id="PF03016"/>
    </source>
</evidence>
<keyword evidence="9" id="KW-1185">Reference proteome</keyword>
<keyword evidence="3" id="KW-0808">Transferase</keyword>
<protein>
    <recommendedName>
        <fullName evidence="7">Exostosin GT47 domain-containing protein</fullName>
    </recommendedName>
</protein>
<comment type="similarity">
    <text evidence="2">Belongs to the glycosyltransferase 47 family.</text>
</comment>
<comment type="caution">
    <text evidence="8">The sequence shown here is derived from an EMBL/GenBank/DDBJ whole genome shotgun (WGS) entry which is preliminary data.</text>
</comment>
<feature type="transmembrane region" description="Helical" evidence="6">
    <location>
        <begin position="29"/>
        <end position="50"/>
    </location>
</feature>
<dbReference type="GO" id="GO:0016757">
    <property type="term" value="F:glycosyltransferase activity"/>
    <property type="evidence" value="ECO:0007669"/>
    <property type="project" value="UniProtKB-KW"/>
</dbReference>
<keyword evidence="5" id="KW-0333">Golgi apparatus</keyword>
<gene>
    <name evidence="8" type="ORF">SADUNF_Sadunf18G0067400</name>
</gene>
<evidence type="ECO:0000313" key="9">
    <source>
        <dbReference type="Proteomes" id="UP000657918"/>
    </source>
</evidence>
<evidence type="ECO:0000256" key="3">
    <source>
        <dbReference type="ARBA" id="ARBA00022676"/>
    </source>
</evidence>
<keyword evidence="6" id="KW-0472">Membrane</keyword>
<keyword evidence="4" id="KW-0735">Signal-anchor</keyword>
<keyword evidence="3" id="KW-0328">Glycosyltransferase</keyword>
<dbReference type="Pfam" id="PF03016">
    <property type="entry name" value="Exostosin_GT47"/>
    <property type="match status" value="1"/>
</dbReference>
<evidence type="ECO:0000256" key="4">
    <source>
        <dbReference type="ARBA" id="ARBA00022968"/>
    </source>
</evidence>
<dbReference type="InterPro" id="IPR004263">
    <property type="entry name" value="Exostosin"/>
</dbReference>
<dbReference type="EMBL" id="JADGMS010000018">
    <property type="protein sequence ID" value="KAF9662565.1"/>
    <property type="molecule type" value="Genomic_DNA"/>
</dbReference>
<dbReference type="PANTHER" id="PTHR11062:SF77">
    <property type="entry name" value="GLYCOSYLTRANSFERASE FAMILY EXOSTOSIN PROTEIN"/>
    <property type="match status" value="1"/>
</dbReference>